<feature type="region of interest" description="Disordered" evidence="1">
    <location>
        <begin position="126"/>
        <end position="156"/>
    </location>
</feature>
<gene>
    <name evidence="2" type="ORF">CU097_002808</name>
</gene>
<feature type="region of interest" description="Disordered" evidence="1">
    <location>
        <begin position="70"/>
        <end position="110"/>
    </location>
</feature>
<dbReference type="EMBL" id="PJQL01004529">
    <property type="protein sequence ID" value="RCH79394.1"/>
    <property type="molecule type" value="Genomic_DNA"/>
</dbReference>
<dbReference type="Proteomes" id="UP000252139">
    <property type="component" value="Unassembled WGS sequence"/>
</dbReference>
<feature type="compositionally biased region" description="Low complexity" evidence="1">
    <location>
        <begin position="33"/>
        <end position="42"/>
    </location>
</feature>
<organism evidence="2 3">
    <name type="scientific">Rhizopus azygosporus</name>
    <name type="common">Rhizopus microsporus var. azygosporus</name>
    <dbReference type="NCBI Taxonomy" id="86630"/>
    <lineage>
        <taxon>Eukaryota</taxon>
        <taxon>Fungi</taxon>
        <taxon>Fungi incertae sedis</taxon>
        <taxon>Mucoromycota</taxon>
        <taxon>Mucoromycotina</taxon>
        <taxon>Mucoromycetes</taxon>
        <taxon>Mucorales</taxon>
        <taxon>Mucorineae</taxon>
        <taxon>Rhizopodaceae</taxon>
        <taxon>Rhizopus</taxon>
    </lineage>
</organism>
<name>A0A367INX6_RHIAZ</name>
<reference evidence="2 3" key="1">
    <citation type="journal article" date="2018" name="G3 (Bethesda)">
        <title>Phylogenetic and Phylogenomic Definition of Rhizopus Species.</title>
        <authorList>
            <person name="Gryganskyi A.P."/>
            <person name="Golan J."/>
            <person name="Dolatabadi S."/>
            <person name="Mondo S."/>
            <person name="Robb S."/>
            <person name="Idnurm A."/>
            <person name="Muszewska A."/>
            <person name="Steczkiewicz K."/>
            <person name="Masonjones S."/>
            <person name="Liao H.L."/>
            <person name="Gajdeczka M.T."/>
            <person name="Anike F."/>
            <person name="Vuek A."/>
            <person name="Anishchenko I.M."/>
            <person name="Voigt K."/>
            <person name="de Hoog G.S."/>
            <person name="Smith M.E."/>
            <person name="Heitman J."/>
            <person name="Vilgalys R."/>
            <person name="Stajich J.E."/>
        </authorList>
    </citation>
    <scope>NUCLEOTIDE SEQUENCE [LARGE SCALE GENOMIC DNA]</scope>
    <source>
        <strain evidence="2 3">CBS 357.93</strain>
    </source>
</reference>
<feature type="region of interest" description="Disordered" evidence="1">
    <location>
        <begin position="1"/>
        <end position="47"/>
    </location>
</feature>
<sequence>MNTTLGRSGNPREETNPQKTNVEFSVSIVPNTSNSSNSNNNSQDVKKPVMTGNKYIYNSLLIARQPLNTTYQPQSNSKPSNQSPKQEKSEKKKEKDHTRNTSKSFNAFLKDTNDEWSDDITPLSINQKIEPDHQMISPTAFPDSAKKNKMKSTNPDGTKEYVQELLLGKPLFYVYAYYIE</sequence>
<dbReference type="AlphaFoldDB" id="A0A367INX6"/>
<feature type="compositionally biased region" description="Basic and acidic residues" evidence="1">
    <location>
        <begin position="85"/>
        <end position="99"/>
    </location>
</feature>
<dbReference type="OrthoDB" id="10379955at2759"/>
<keyword evidence="3" id="KW-1185">Reference proteome</keyword>
<proteinExistence type="predicted"/>
<feature type="compositionally biased region" description="Polar residues" evidence="1">
    <location>
        <begin position="17"/>
        <end position="32"/>
    </location>
</feature>
<feature type="compositionally biased region" description="Low complexity" evidence="1">
    <location>
        <begin position="72"/>
        <end position="84"/>
    </location>
</feature>
<comment type="caution">
    <text evidence="2">The sequence shown here is derived from an EMBL/GenBank/DDBJ whole genome shotgun (WGS) entry which is preliminary data.</text>
</comment>
<accession>A0A367INX6</accession>
<evidence type="ECO:0000256" key="1">
    <source>
        <dbReference type="SAM" id="MobiDB-lite"/>
    </source>
</evidence>
<dbReference type="STRING" id="86630.A0A367INX6"/>
<protein>
    <submittedName>
        <fullName evidence="2">Uncharacterized protein</fullName>
    </submittedName>
</protein>
<evidence type="ECO:0000313" key="3">
    <source>
        <dbReference type="Proteomes" id="UP000252139"/>
    </source>
</evidence>
<evidence type="ECO:0000313" key="2">
    <source>
        <dbReference type="EMBL" id="RCH79394.1"/>
    </source>
</evidence>